<evidence type="ECO:0000313" key="7">
    <source>
        <dbReference type="Proteomes" id="UP001595528"/>
    </source>
</evidence>
<name>A0ABV7L0Y1_9PROT</name>
<sequence length="105" mass="10436">MSSGGTQDGGSPAAGGAPLRRTLTILNQRGLHARAAAKFAQCAGAFDAEITVIRGPYSVNGTSIMGLMMLGAAQGVEVTVETSGPQADAAMAAIAALIGNRFGES</sequence>
<protein>
    <submittedName>
        <fullName evidence="6">HPr family phosphocarrier protein</fullName>
    </submittedName>
</protein>
<comment type="subcellular location">
    <subcellularLocation>
        <location evidence="1">Cytoplasm</location>
    </subcellularLocation>
</comment>
<evidence type="ECO:0000256" key="1">
    <source>
        <dbReference type="ARBA" id="ARBA00004496"/>
    </source>
</evidence>
<gene>
    <name evidence="6" type="ORF">ACFOGJ_12430</name>
</gene>
<dbReference type="InterPro" id="IPR035895">
    <property type="entry name" value="HPr-like_sf"/>
</dbReference>
<dbReference type="PROSITE" id="PS51350">
    <property type="entry name" value="PTS_HPR_DOM"/>
    <property type="match status" value="1"/>
</dbReference>
<dbReference type="InterPro" id="IPR001020">
    <property type="entry name" value="PTS_HPr_His_P_site"/>
</dbReference>
<dbReference type="RefSeq" id="WP_379900780.1">
    <property type="nucleotide sequence ID" value="NZ_JBHRTR010000027.1"/>
</dbReference>
<accession>A0ABV7L0Y1</accession>
<dbReference type="InterPro" id="IPR000032">
    <property type="entry name" value="HPr-like"/>
</dbReference>
<evidence type="ECO:0000313" key="6">
    <source>
        <dbReference type="EMBL" id="MFC3228045.1"/>
    </source>
</evidence>
<dbReference type="Pfam" id="PF00381">
    <property type="entry name" value="PTS-HPr"/>
    <property type="match status" value="1"/>
</dbReference>
<keyword evidence="7" id="KW-1185">Reference proteome</keyword>
<dbReference type="Gene3D" id="3.30.1340.10">
    <property type="entry name" value="HPr-like"/>
    <property type="match status" value="1"/>
</dbReference>
<dbReference type="Proteomes" id="UP001595528">
    <property type="component" value="Unassembled WGS sequence"/>
</dbReference>
<feature type="domain" description="HPr" evidence="5">
    <location>
        <begin position="18"/>
        <end position="105"/>
    </location>
</feature>
<reference evidence="7" key="1">
    <citation type="journal article" date="2019" name="Int. J. Syst. Evol. Microbiol.">
        <title>The Global Catalogue of Microorganisms (GCM) 10K type strain sequencing project: providing services to taxonomists for standard genome sequencing and annotation.</title>
        <authorList>
            <consortium name="The Broad Institute Genomics Platform"/>
            <consortium name="The Broad Institute Genome Sequencing Center for Infectious Disease"/>
            <person name="Wu L."/>
            <person name="Ma J."/>
        </authorList>
    </citation>
    <scope>NUCLEOTIDE SEQUENCE [LARGE SCALE GENOMIC DNA]</scope>
    <source>
        <strain evidence="7">KCTC 42964</strain>
    </source>
</reference>
<comment type="caution">
    <text evidence="6">The sequence shown here is derived from an EMBL/GenBank/DDBJ whole genome shotgun (WGS) entry which is preliminary data.</text>
</comment>
<keyword evidence="3" id="KW-0963">Cytoplasm</keyword>
<dbReference type="SUPFAM" id="SSF55594">
    <property type="entry name" value="HPr-like"/>
    <property type="match status" value="1"/>
</dbReference>
<organism evidence="6 7">
    <name type="scientific">Marinibaculum pumilum</name>
    <dbReference type="NCBI Taxonomy" id="1766165"/>
    <lineage>
        <taxon>Bacteria</taxon>
        <taxon>Pseudomonadati</taxon>
        <taxon>Pseudomonadota</taxon>
        <taxon>Alphaproteobacteria</taxon>
        <taxon>Rhodospirillales</taxon>
        <taxon>Rhodospirillaceae</taxon>
        <taxon>Marinibaculum</taxon>
    </lineage>
</organism>
<dbReference type="CDD" id="cd00367">
    <property type="entry name" value="PTS-HPr_like"/>
    <property type="match status" value="1"/>
</dbReference>
<dbReference type="PROSITE" id="PS00369">
    <property type="entry name" value="PTS_HPR_HIS"/>
    <property type="match status" value="1"/>
</dbReference>
<proteinExistence type="inferred from homology"/>
<dbReference type="InterPro" id="IPR050399">
    <property type="entry name" value="HPr"/>
</dbReference>
<dbReference type="PANTHER" id="PTHR33705:SF2">
    <property type="entry name" value="PHOSPHOCARRIER PROTEIN NPR"/>
    <property type="match status" value="1"/>
</dbReference>
<dbReference type="PANTHER" id="PTHR33705">
    <property type="entry name" value="PHOSPHOCARRIER PROTEIN HPR"/>
    <property type="match status" value="1"/>
</dbReference>
<dbReference type="NCBIfam" id="TIGR01003">
    <property type="entry name" value="PTS_HPr_family"/>
    <property type="match status" value="1"/>
</dbReference>
<comment type="similarity">
    <text evidence="2">Belongs to the HPr family.</text>
</comment>
<keyword evidence="4" id="KW-0598">Phosphotransferase system</keyword>
<dbReference type="PRINTS" id="PR00107">
    <property type="entry name" value="PHOSPHOCPHPR"/>
</dbReference>
<evidence type="ECO:0000256" key="3">
    <source>
        <dbReference type="ARBA" id="ARBA00022490"/>
    </source>
</evidence>
<evidence type="ECO:0000259" key="5">
    <source>
        <dbReference type="PROSITE" id="PS51350"/>
    </source>
</evidence>
<evidence type="ECO:0000256" key="2">
    <source>
        <dbReference type="ARBA" id="ARBA00010736"/>
    </source>
</evidence>
<dbReference type="EMBL" id="JBHRTR010000027">
    <property type="protein sequence ID" value="MFC3228045.1"/>
    <property type="molecule type" value="Genomic_DNA"/>
</dbReference>
<evidence type="ECO:0000256" key="4">
    <source>
        <dbReference type="ARBA" id="ARBA00022683"/>
    </source>
</evidence>